<feature type="non-terminal residue" evidence="9">
    <location>
        <position position="1"/>
    </location>
</feature>
<evidence type="ECO:0000256" key="3">
    <source>
        <dbReference type="ARBA" id="ARBA00022737"/>
    </source>
</evidence>
<gene>
    <name evidence="9" type="ORF">CONCODRAFT_155580</name>
</gene>
<dbReference type="InterPro" id="IPR021832">
    <property type="entry name" value="ANKRD13"/>
</dbReference>
<name>A0A137P7U8_CONC2</name>
<feature type="compositionally biased region" description="Polar residues" evidence="7">
    <location>
        <begin position="183"/>
        <end position="196"/>
    </location>
</feature>
<keyword evidence="5" id="KW-0040">ANK repeat</keyword>
<dbReference type="PANTHER" id="PTHR12447:SF25">
    <property type="entry name" value="ANKYRIN REPEAT DOMAIN-CONTAINING PROTEIN 13C"/>
    <property type="match status" value="1"/>
</dbReference>
<dbReference type="PANTHER" id="PTHR12447">
    <property type="entry name" value="ANKYRIN REPEAT DOMAIN-CONTAINING PROTEIN 13"/>
    <property type="match status" value="1"/>
</dbReference>
<dbReference type="AlphaFoldDB" id="A0A137P7U8"/>
<keyword evidence="6" id="KW-0472">Membrane</keyword>
<evidence type="ECO:0000259" key="8">
    <source>
        <dbReference type="Pfam" id="PF11904"/>
    </source>
</evidence>
<feature type="region of interest" description="Disordered" evidence="7">
    <location>
        <begin position="169"/>
        <end position="200"/>
    </location>
</feature>
<evidence type="ECO:0000256" key="4">
    <source>
        <dbReference type="ARBA" id="ARBA00022824"/>
    </source>
</evidence>
<dbReference type="STRING" id="796925.A0A137P7U8"/>
<reference evidence="9 10" key="1">
    <citation type="journal article" date="2015" name="Genome Biol. Evol.">
        <title>Phylogenomic analyses indicate that early fungi evolved digesting cell walls of algal ancestors of land plants.</title>
        <authorList>
            <person name="Chang Y."/>
            <person name="Wang S."/>
            <person name="Sekimoto S."/>
            <person name="Aerts A.L."/>
            <person name="Choi C."/>
            <person name="Clum A."/>
            <person name="LaButti K.M."/>
            <person name="Lindquist E.A."/>
            <person name="Yee Ngan C."/>
            <person name="Ohm R.A."/>
            <person name="Salamov A.A."/>
            <person name="Grigoriev I.V."/>
            <person name="Spatafora J.W."/>
            <person name="Berbee M.L."/>
        </authorList>
    </citation>
    <scope>NUCLEOTIDE SEQUENCE [LARGE SCALE GENOMIC DNA]</scope>
    <source>
        <strain evidence="9 10">NRRL 28638</strain>
    </source>
</reference>
<protein>
    <recommendedName>
        <fullName evidence="8">Ankyrin repeat domain-containing protein</fullName>
    </recommendedName>
</protein>
<dbReference type="Pfam" id="PF11904">
    <property type="entry name" value="ANKRD13_C"/>
    <property type="match status" value="2"/>
</dbReference>
<keyword evidence="3" id="KW-0677">Repeat</keyword>
<evidence type="ECO:0000313" key="10">
    <source>
        <dbReference type="Proteomes" id="UP000070444"/>
    </source>
</evidence>
<evidence type="ECO:0000256" key="1">
    <source>
        <dbReference type="ARBA" id="ARBA00004240"/>
    </source>
</evidence>
<dbReference type="GO" id="GO:0005783">
    <property type="term" value="C:endoplasmic reticulum"/>
    <property type="evidence" value="ECO:0007669"/>
    <property type="project" value="UniProtKB-SubCell"/>
</dbReference>
<dbReference type="Proteomes" id="UP000070444">
    <property type="component" value="Unassembled WGS sequence"/>
</dbReference>
<feature type="compositionally biased region" description="Basic and acidic residues" evidence="7">
    <location>
        <begin position="72"/>
        <end position="88"/>
    </location>
</feature>
<dbReference type="OrthoDB" id="341259at2759"/>
<feature type="region of interest" description="Disordered" evidence="7">
    <location>
        <begin position="72"/>
        <end position="93"/>
    </location>
</feature>
<proteinExistence type="predicted"/>
<comment type="subcellular location">
    <subcellularLocation>
        <location evidence="2">Endomembrane system</location>
    </subcellularLocation>
    <subcellularLocation>
        <location evidence="1">Endoplasmic reticulum</location>
    </subcellularLocation>
</comment>
<sequence length="393" mass="45193">IVPLVGSFCPSDQYKIYKKDDWFRVDTTLAGFENMKWKRGNISYLFSISKEKGQFLAIIDHDKKIYQMVEVNDDKSNPGKPSDKKEEDSTPDPEMIYNQINSLLNSPFTYTNVRTSHIKFERETTGFWPFGTSPKIEKIGEYNCEVWKMDNINIRSRTRSEHLKVNPNQKITEEKESDPAVPSDQSQVTLVNQSTPPKEEDFEKLGEQIQTELEELQKYCPSLPPPPPSSVTLEQYFDPASDAHIHLGRPITKKEWKHSMKATLWMAKTRESFENSEDPNLPTGSVEEPTFPLNINHIMPFLEVASLSSNQLVDKLKDFLRFSLPPGFPIQLQIPIVPMVSVKVGFTGYKKWTDELDRELGDKWFEIPKGYDEGLVFDNLKNGLGGEKDIENY</sequence>
<dbReference type="OMA" id="NYPLHWL"/>
<feature type="domain" description="Ankyrin repeat" evidence="8">
    <location>
        <begin position="290"/>
        <end position="357"/>
    </location>
</feature>
<evidence type="ECO:0000313" key="9">
    <source>
        <dbReference type="EMBL" id="KXN71001.1"/>
    </source>
</evidence>
<organism evidence="9 10">
    <name type="scientific">Conidiobolus coronatus (strain ATCC 28846 / CBS 209.66 / NRRL 28638)</name>
    <name type="common">Delacroixia coronata</name>
    <dbReference type="NCBI Taxonomy" id="796925"/>
    <lineage>
        <taxon>Eukaryota</taxon>
        <taxon>Fungi</taxon>
        <taxon>Fungi incertae sedis</taxon>
        <taxon>Zoopagomycota</taxon>
        <taxon>Entomophthoromycotina</taxon>
        <taxon>Entomophthoromycetes</taxon>
        <taxon>Entomophthorales</taxon>
        <taxon>Ancylistaceae</taxon>
        <taxon>Conidiobolus</taxon>
    </lineage>
</organism>
<evidence type="ECO:0000256" key="6">
    <source>
        <dbReference type="ARBA" id="ARBA00023136"/>
    </source>
</evidence>
<keyword evidence="4" id="KW-0256">Endoplasmic reticulum</keyword>
<feature type="domain" description="Ankyrin repeat" evidence="8">
    <location>
        <begin position="24"/>
        <end position="268"/>
    </location>
</feature>
<accession>A0A137P7U8</accession>
<evidence type="ECO:0000256" key="5">
    <source>
        <dbReference type="ARBA" id="ARBA00023043"/>
    </source>
</evidence>
<evidence type="ECO:0000256" key="7">
    <source>
        <dbReference type="SAM" id="MobiDB-lite"/>
    </source>
</evidence>
<evidence type="ECO:0000256" key="2">
    <source>
        <dbReference type="ARBA" id="ARBA00004308"/>
    </source>
</evidence>
<keyword evidence="10" id="KW-1185">Reference proteome</keyword>
<dbReference type="EMBL" id="KQ964487">
    <property type="protein sequence ID" value="KXN71001.1"/>
    <property type="molecule type" value="Genomic_DNA"/>
</dbReference>
<dbReference type="InterPro" id="IPR055285">
    <property type="entry name" value="ANKRD13_C"/>
</dbReference>